<dbReference type="GO" id="GO:0005886">
    <property type="term" value="C:plasma membrane"/>
    <property type="evidence" value="ECO:0007669"/>
    <property type="project" value="TreeGrafter"/>
</dbReference>
<feature type="domain" description="Fibronectin type-III" evidence="4">
    <location>
        <begin position="29"/>
        <end position="106"/>
    </location>
</feature>
<keyword evidence="6" id="KW-1185">Reference proteome</keyword>
<dbReference type="AlphaFoldDB" id="A0A9Q1J7I7"/>
<evidence type="ECO:0000256" key="1">
    <source>
        <dbReference type="SAM" id="MobiDB-lite"/>
    </source>
</evidence>
<dbReference type="GO" id="GO:0004896">
    <property type="term" value="F:cytokine receptor activity"/>
    <property type="evidence" value="ECO:0007669"/>
    <property type="project" value="TreeGrafter"/>
</dbReference>
<dbReference type="PANTHER" id="PTHR20859">
    <property type="entry name" value="INTERFERON/INTERLEUKIN RECEPTOR"/>
    <property type="match status" value="1"/>
</dbReference>
<feature type="region of interest" description="Disordered" evidence="1">
    <location>
        <begin position="339"/>
        <end position="390"/>
    </location>
</feature>
<evidence type="ECO:0000256" key="2">
    <source>
        <dbReference type="SAM" id="Phobius"/>
    </source>
</evidence>
<dbReference type="Gene3D" id="2.60.40.10">
    <property type="entry name" value="Immunoglobulins"/>
    <property type="match status" value="1"/>
</dbReference>
<feature type="signal peptide" evidence="3">
    <location>
        <begin position="1"/>
        <end position="29"/>
    </location>
</feature>
<feature type="compositionally biased region" description="Basic and acidic residues" evidence="1">
    <location>
        <begin position="365"/>
        <end position="375"/>
    </location>
</feature>
<organism evidence="5 6">
    <name type="scientific">Synaphobranchus kaupii</name>
    <name type="common">Kaup's arrowtooth eel</name>
    <dbReference type="NCBI Taxonomy" id="118154"/>
    <lineage>
        <taxon>Eukaryota</taxon>
        <taxon>Metazoa</taxon>
        <taxon>Chordata</taxon>
        <taxon>Craniata</taxon>
        <taxon>Vertebrata</taxon>
        <taxon>Euteleostomi</taxon>
        <taxon>Actinopterygii</taxon>
        <taxon>Neopterygii</taxon>
        <taxon>Teleostei</taxon>
        <taxon>Anguilliformes</taxon>
        <taxon>Synaphobranchidae</taxon>
        <taxon>Synaphobranchus</taxon>
    </lineage>
</organism>
<keyword evidence="2" id="KW-0472">Membrane</keyword>
<dbReference type="InterPro" id="IPR050650">
    <property type="entry name" value="Type-II_Cytokine-TF_Rcpt"/>
</dbReference>
<feature type="region of interest" description="Disordered" evidence="1">
    <location>
        <begin position="306"/>
        <end position="327"/>
    </location>
</feature>
<feature type="chain" id="PRO_5040255357" description="Fibronectin type-III domain-containing protein" evidence="3">
    <location>
        <begin position="30"/>
        <end position="562"/>
    </location>
</feature>
<sequence>MDSPWRLTAMRRWTVISLALSCIADVAFANKSVYFQSRDFHHKLHWAGVSGDDPTAEPVLYNVQHKIYGEPEWKGKDECQHITALSCDLTAEMSDITNYYYARVSSGGVILGQSSRFQPLKGTVLSPPDVTIIPGVQSLNLRVRLPKRPDNNSYMAHLVFSHVAYKANLTYHNQTHKIIVIEMSTNSSDILFERLQNNMEYHVSVCYVLTLNKQSEAFHGVIKTLAVSDRRDLFLIPGLLAVVILLFSFLMFCQMYVRKKPLIPDSLKLLEGSHSLAVMHFPAVNITTPDVDTYVTDVCVDKKYPPPVPKTGGDSYTPQVSDSDEQSWHCNSYTAQQGEANVRSMSTRSNSTQSSTNYSLVVVQRSDEGAERRDGAPQGCTPKSDVSTPLGTSLCPGQLFNGESRLATPNRPEPFPEEEAGTLVLPAFRRSDGKLEVSSLFTFLQVEQEEEEEEAPGMAATGEASMGAEAAVNVGGTSYLPNQTPAPSCAGQPIWTPSPVPDWNGPSGGHASSGYRANGQEARALLPPSPQDTRPNMGAGAGGAQGYLSQDFSNTWGLLVQE</sequence>
<gene>
    <name evidence="5" type="ORF">SKAU_G00113100</name>
</gene>
<dbReference type="InterPro" id="IPR013783">
    <property type="entry name" value="Ig-like_fold"/>
</dbReference>
<dbReference type="InterPro" id="IPR003961">
    <property type="entry name" value="FN3_dom"/>
</dbReference>
<evidence type="ECO:0000259" key="4">
    <source>
        <dbReference type="Pfam" id="PF01108"/>
    </source>
</evidence>
<dbReference type="Proteomes" id="UP001152622">
    <property type="component" value="Chromosome 3"/>
</dbReference>
<evidence type="ECO:0000313" key="5">
    <source>
        <dbReference type="EMBL" id="KAJ8371282.1"/>
    </source>
</evidence>
<name>A0A9Q1J7I7_SYNKA</name>
<dbReference type="SUPFAM" id="SSF49265">
    <property type="entry name" value="Fibronectin type III"/>
    <property type="match status" value="1"/>
</dbReference>
<comment type="caution">
    <text evidence="5">The sequence shown here is derived from an EMBL/GenBank/DDBJ whole genome shotgun (WGS) entry which is preliminary data.</text>
</comment>
<keyword evidence="3" id="KW-0732">Signal</keyword>
<dbReference type="InterPro" id="IPR036116">
    <property type="entry name" value="FN3_sf"/>
</dbReference>
<dbReference type="OrthoDB" id="9908819at2759"/>
<dbReference type="Pfam" id="PF01108">
    <property type="entry name" value="Tissue_fac"/>
    <property type="match status" value="1"/>
</dbReference>
<feature type="region of interest" description="Disordered" evidence="1">
    <location>
        <begin position="502"/>
        <end position="549"/>
    </location>
</feature>
<protein>
    <recommendedName>
        <fullName evidence="4">Fibronectin type-III domain-containing protein</fullName>
    </recommendedName>
</protein>
<keyword evidence="2" id="KW-0812">Transmembrane</keyword>
<proteinExistence type="predicted"/>
<reference evidence="5" key="1">
    <citation type="journal article" date="2023" name="Science">
        <title>Genome structures resolve the early diversification of teleost fishes.</title>
        <authorList>
            <person name="Parey E."/>
            <person name="Louis A."/>
            <person name="Montfort J."/>
            <person name="Bouchez O."/>
            <person name="Roques C."/>
            <person name="Iampietro C."/>
            <person name="Lluch J."/>
            <person name="Castinel A."/>
            <person name="Donnadieu C."/>
            <person name="Desvignes T."/>
            <person name="Floi Bucao C."/>
            <person name="Jouanno E."/>
            <person name="Wen M."/>
            <person name="Mejri S."/>
            <person name="Dirks R."/>
            <person name="Jansen H."/>
            <person name="Henkel C."/>
            <person name="Chen W.J."/>
            <person name="Zahm M."/>
            <person name="Cabau C."/>
            <person name="Klopp C."/>
            <person name="Thompson A.W."/>
            <person name="Robinson-Rechavi M."/>
            <person name="Braasch I."/>
            <person name="Lecointre G."/>
            <person name="Bobe J."/>
            <person name="Postlethwait J.H."/>
            <person name="Berthelot C."/>
            <person name="Roest Crollius H."/>
            <person name="Guiguen Y."/>
        </authorList>
    </citation>
    <scope>NUCLEOTIDE SEQUENCE</scope>
    <source>
        <strain evidence="5">WJC10195</strain>
    </source>
</reference>
<accession>A0A9Q1J7I7</accession>
<feature type="compositionally biased region" description="Low complexity" evidence="1">
    <location>
        <begin position="343"/>
        <end position="359"/>
    </location>
</feature>
<dbReference type="PANTHER" id="PTHR20859:SF53">
    <property type="entry name" value="INTERLEUKIN-22 RECEPTOR SUBUNIT ALPHA-1"/>
    <property type="match status" value="1"/>
</dbReference>
<evidence type="ECO:0000256" key="3">
    <source>
        <dbReference type="SAM" id="SignalP"/>
    </source>
</evidence>
<evidence type="ECO:0000313" key="6">
    <source>
        <dbReference type="Proteomes" id="UP001152622"/>
    </source>
</evidence>
<keyword evidence="2" id="KW-1133">Transmembrane helix</keyword>
<feature type="transmembrane region" description="Helical" evidence="2">
    <location>
        <begin position="233"/>
        <end position="253"/>
    </location>
</feature>
<dbReference type="EMBL" id="JAINUF010000003">
    <property type="protein sequence ID" value="KAJ8371282.1"/>
    <property type="molecule type" value="Genomic_DNA"/>
</dbReference>